<proteinExistence type="predicted"/>
<dbReference type="Gene3D" id="1.10.8.730">
    <property type="match status" value="1"/>
</dbReference>
<evidence type="ECO:0000313" key="2">
    <source>
        <dbReference type="EMBL" id="AGO89405.1"/>
    </source>
</evidence>
<dbReference type="SUPFAM" id="SSF52540">
    <property type="entry name" value="P-loop containing nucleoside triphosphate hydrolases"/>
    <property type="match status" value="1"/>
</dbReference>
<gene>
    <name evidence="2" type="ORF">TnGBS2.4_11c</name>
</gene>
<dbReference type="AlphaFoldDB" id="S4W762"/>
<sequence>MKVRKTMVRLFPKRVSMNGTTLTKAEKERAKQLQKALKASTQNTIKYTSLFEDGLMHIVDEDYSKTWQLGDANYITGSEDEKLDIIDYYVEALNGLDSDNTYQLTILNRPVPSTLLDQITYDLEGDDRDIFRQEYNAMIRSRFATDQNNFQVEKFVTVSTTSRDRKQAYRKLNDVANHFSKQFQIVDIPFHALDGTKRLNIFADLLRGNPYLNVDYKDVRISGLLTKSFIAPGRLWFQPDQFMMDKKYCKIFFARTFPAFLNDRLIKSLTDIGIELAISIHAKPYDVAEAVKKVNTAEAGVKMDMVKSQVAAAQKGVSGNLAVSSVAQDTAEEAEKWKTEINDNDQKMFSGVFLVMVKADTAEELADYTSRIKQAGRKHVIEFEETYYHQEEALNSLLPIGKTYIDVKRRFMRDMTTTNIATQIPFTNTDLQSHSPLANYYGQNQISNNIITLDRQRDLETASGVILGSSGSGKSVFVKTNEIIPAILRFPNDRVIIVDPEEEYADIGRAFGAQIIDIYPGTKTHFNLMDIPNLDKLRKEDKDFVGQKSSLIMGLFENILQEVTDDDVSLIDRVTHLCYEQITDRTPTLKDWHDILLEQPEEEAQSLALKSESYTKGSQDIFAYETNVDLNNQVVIFNLKKLSGKLKPFALMVIQDYIWQHVVDHKDEFVTRVYFDEMQNQFETDDQAAFFTNMYARIRKYGSIPTGITQNVETLLSRKEGRNLLYNSEFIVLLKQKKTTIPYLLKTINLTDALIRYIEKPKAIGTGLIIAGSTTVPFENPIPEDTELFRLVATDAYRNLED</sequence>
<dbReference type="PANTHER" id="PTHR30121:SF6">
    <property type="entry name" value="SLR6007 PROTEIN"/>
    <property type="match status" value="1"/>
</dbReference>
<dbReference type="InterPro" id="IPR051162">
    <property type="entry name" value="T4SS_component"/>
</dbReference>
<organism evidence="2">
    <name type="scientific">Streptococcus agalactiae</name>
    <dbReference type="NCBI Taxonomy" id="1311"/>
    <lineage>
        <taxon>Bacteria</taxon>
        <taxon>Bacillati</taxon>
        <taxon>Bacillota</taxon>
        <taxon>Bacilli</taxon>
        <taxon>Lactobacillales</taxon>
        <taxon>Streptococcaceae</taxon>
        <taxon>Streptococcus</taxon>
    </lineage>
</organism>
<reference evidence="2" key="1">
    <citation type="journal article" date="2013" name="J. Bacteriol.">
        <title>Modular evolution of TnGBSs, a new family of integrative and conjugative elements associating insertion sequence transposition, plasmid replication, and conjugation for their spreading.</title>
        <authorList>
            <person name="Guerillot R."/>
            <person name="Da Cunha V."/>
            <person name="Sauvage E."/>
            <person name="Bouchier C."/>
            <person name="Glaser P."/>
        </authorList>
    </citation>
    <scope>NUCLEOTIDE SEQUENCE</scope>
    <source>
        <strain evidence="2">Cz183</strain>
    </source>
</reference>
<dbReference type="Pfam" id="PF19044">
    <property type="entry name" value="P-loop_TraG"/>
    <property type="match status" value="1"/>
</dbReference>
<dbReference type="NCBIfam" id="NF045971">
    <property type="entry name" value="conju_CD1110"/>
    <property type="match status" value="1"/>
</dbReference>
<name>S4W762_STRAG</name>
<feature type="domain" description="TraG P-loop" evidence="1">
    <location>
        <begin position="463"/>
        <end position="739"/>
    </location>
</feature>
<protein>
    <submittedName>
        <fullName evidence="2">VirB4 domain protein</fullName>
    </submittedName>
</protein>
<dbReference type="PANTHER" id="PTHR30121">
    <property type="entry name" value="UNCHARACTERIZED PROTEIN YJGR-RELATED"/>
    <property type="match status" value="1"/>
</dbReference>
<dbReference type="EMBL" id="KC492041">
    <property type="protein sequence ID" value="AGO89405.1"/>
    <property type="molecule type" value="Genomic_DNA"/>
</dbReference>
<accession>S4W762</accession>
<dbReference type="InterPro" id="IPR027417">
    <property type="entry name" value="P-loop_NTPase"/>
</dbReference>
<dbReference type="Gene3D" id="3.40.50.300">
    <property type="entry name" value="P-loop containing nucleotide triphosphate hydrolases"/>
    <property type="match status" value="1"/>
</dbReference>
<evidence type="ECO:0000259" key="1">
    <source>
        <dbReference type="Pfam" id="PF19044"/>
    </source>
</evidence>
<dbReference type="InterPro" id="IPR043964">
    <property type="entry name" value="P-loop_TraG"/>
</dbReference>